<feature type="transmembrane region" description="Helical" evidence="8">
    <location>
        <begin position="6"/>
        <end position="26"/>
    </location>
</feature>
<feature type="transmembrane region" description="Helical" evidence="8">
    <location>
        <begin position="187"/>
        <end position="208"/>
    </location>
</feature>
<feature type="transmembrane region" description="Helical" evidence="8">
    <location>
        <begin position="370"/>
        <end position="389"/>
    </location>
</feature>
<reference evidence="11" key="1">
    <citation type="journal article" date="2019" name="Int. J. Syst. Evol. Microbiol.">
        <title>The Global Catalogue of Microorganisms (GCM) 10K type strain sequencing project: providing services to taxonomists for standard genome sequencing and annotation.</title>
        <authorList>
            <consortium name="The Broad Institute Genomics Platform"/>
            <consortium name="The Broad Institute Genome Sequencing Center for Infectious Disease"/>
            <person name="Wu L."/>
            <person name="Ma J."/>
        </authorList>
    </citation>
    <scope>NUCLEOTIDE SEQUENCE [LARGE SCALE GENOMIC DNA]</scope>
    <source>
        <strain evidence="11">CCUG 61697</strain>
    </source>
</reference>
<keyword evidence="3" id="KW-0813">Transport</keyword>
<keyword evidence="5 8" id="KW-1133">Transmembrane helix</keyword>
<dbReference type="Proteomes" id="UP001597102">
    <property type="component" value="Unassembled WGS sequence"/>
</dbReference>
<dbReference type="EMBL" id="JBHTJO010000002">
    <property type="protein sequence ID" value="MFD0988181.1"/>
    <property type="molecule type" value="Genomic_DNA"/>
</dbReference>
<sequence>MLHATPLISTITIGLFLAFAFGVAAQRVHLSPLIGYLLAGIVIGPFTPGFVGDQNLASQLAEVGVVLLMFGVGLHFSLEDLLSVRAIAIPGALVQILVSIPLAMALTWSLGWGWEAGFIFGLCLSVASTVVVLRILQERRLLDTERGRIAVGWLIVQDITMVLVLVLLPPISVMLKGNVESLDPMKIGTTVGLTLAKITAFTLLMFIVGKKVVPATLHYVAHTGSRELFRLAVLAIALGAAYIAAELFGVSLALGAFFAGMLLSESRLSQQAAQESLPLRDAFAVLFFVSVGMLFNPVVVAEEPLALLATVLIIVFGKSIAAYFIVRAFGHKSATSLVVTACLAQIGEFSFILATLGVRLDILPTDGRDLILAGSIISIILNPLLFMAIDEWYFRHERPKTELPDDQEEEEVLTREPIVPTELEGHVALIGHGRVGAFITNALPGEGLPVYVIEDDPDAVEALREQGIEAVQGNAADPEVIAGASLDKACCLLVAIPDAFEGGQVVQQAREANPDLLIIARAHSEAEIEHLMSHGADQVVMGEHEIAKAMLDRVTQLPGAGKPPQDGETSPEAPEDAAAVQPS</sequence>
<keyword evidence="11" id="KW-1185">Reference proteome</keyword>
<dbReference type="PANTHER" id="PTHR42751">
    <property type="entry name" value="SODIUM/HYDROGEN EXCHANGER FAMILY/TRKA DOMAIN PROTEIN"/>
    <property type="match status" value="1"/>
</dbReference>
<dbReference type="Pfam" id="PF02254">
    <property type="entry name" value="TrkA_N"/>
    <property type="match status" value="1"/>
</dbReference>
<name>A0ABW3JDL7_9HYPH</name>
<feature type="transmembrane region" description="Helical" evidence="8">
    <location>
        <begin position="148"/>
        <end position="167"/>
    </location>
</feature>
<feature type="transmembrane region" description="Helical" evidence="8">
    <location>
        <begin position="33"/>
        <end position="51"/>
    </location>
</feature>
<organism evidence="10 11">
    <name type="scientific">Methyloligella solikamskensis</name>
    <dbReference type="NCBI Taxonomy" id="1177756"/>
    <lineage>
        <taxon>Bacteria</taxon>
        <taxon>Pseudomonadati</taxon>
        <taxon>Pseudomonadota</taxon>
        <taxon>Alphaproteobacteria</taxon>
        <taxon>Hyphomicrobiales</taxon>
        <taxon>Hyphomicrobiaceae</taxon>
        <taxon>Methyloligella</taxon>
    </lineage>
</organism>
<feature type="transmembrane region" description="Helical" evidence="8">
    <location>
        <begin position="57"/>
        <end position="76"/>
    </location>
</feature>
<evidence type="ECO:0000256" key="3">
    <source>
        <dbReference type="ARBA" id="ARBA00022448"/>
    </source>
</evidence>
<dbReference type="PANTHER" id="PTHR42751:SF1">
    <property type="entry name" value="CATION_PROTON ANTIPORTER YBAL-RELATED"/>
    <property type="match status" value="1"/>
</dbReference>
<comment type="subcellular location">
    <subcellularLocation>
        <location evidence="1">Membrane</location>
        <topology evidence="1">Multi-pass membrane protein</topology>
    </subcellularLocation>
</comment>
<dbReference type="InterPro" id="IPR036291">
    <property type="entry name" value="NAD(P)-bd_dom_sf"/>
</dbReference>
<dbReference type="InterPro" id="IPR006153">
    <property type="entry name" value="Cation/H_exchanger_TM"/>
</dbReference>
<dbReference type="RefSeq" id="WP_379091052.1">
    <property type="nucleotide sequence ID" value="NZ_JBHTJO010000002.1"/>
</dbReference>
<feature type="transmembrane region" description="Helical" evidence="8">
    <location>
        <begin position="88"/>
        <end position="110"/>
    </location>
</feature>
<gene>
    <name evidence="10" type="primary">ybaL</name>
    <name evidence="10" type="ORF">ACFQ2F_13840</name>
</gene>
<keyword evidence="4 8" id="KW-0812">Transmembrane</keyword>
<dbReference type="InterPro" id="IPR038770">
    <property type="entry name" value="Na+/solute_symporter_sf"/>
</dbReference>
<feature type="region of interest" description="Disordered" evidence="7">
    <location>
        <begin position="554"/>
        <end position="583"/>
    </location>
</feature>
<feature type="transmembrane region" description="Helical" evidence="8">
    <location>
        <begin position="116"/>
        <end position="136"/>
    </location>
</feature>
<dbReference type="InterPro" id="IPR003148">
    <property type="entry name" value="RCK_N"/>
</dbReference>
<dbReference type="Gene3D" id="3.40.50.720">
    <property type="entry name" value="NAD(P)-binding Rossmann-like Domain"/>
    <property type="match status" value="1"/>
</dbReference>
<evidence type="ECO:0000256" key="2">
    <source>
        <dbReference type="ARBA" id="ARBA00005551"/>
    </source>
</evidence>
<evidence type="ECO:0000256" key="1">
    <source>
        <dbReference type="ARBA" id="ARBA00004141"/>
    </source>
</evidence>
<accession>A0ABW3JDL7</accession>
<keyword evidence="6 8" id="KW-0472">Membrane</keyword>
<comment type="caution">
    <text evidence="10">The sequence shown here is derived from an EMBL/GenBank/DDBJ whole genome shotgun (WGS) entry which is preliminary data.</text>
</comment>
<dbReference type="Gene3D" id="1.20.1530.20">
    <property type="match status" value="1"/>
</dbReference>
<dbReference type="NCBIfam" id="NF007950">
    <property type="entry name" value="PRK10669.1"/>
    <property type="match status" value="1"/>
</dbReference>
<feature type="transmembrane region" description="Helical" evidence="8">
    <location>
        <begin position="228"/>
        <end position="245"/>
    </location>
</feature>
<comment type="similarity">
    <text evidence="2">Belongs to the monovalent cation:proton antiporter 2 (CPA2) transporter (TC 2.A.37) family.</text>
</comment>
<feature type="transmembrane region" description="Helical" evidence="8">
    <location>
        <begin position="337"/>
        <end position="358"/>
    </location>
</feature>
<evidence type="ECO:0000259" key="9">
    <source>
        <dbReference type="PROSITE" id="PS51201"/>
    </source>
</evidence>
<feature type="domain" description="RCK N-terminal" evidence="9">
    <location>
        <begin position="424"/>
        <end position="541"/>
    </location>
</feature>
<evidence type="ECO:0000313" key="10">
    <source>
        <dbReference type="EMBL" id="MFD0988181.1"/>
    </source>
</evidence>
<protein>
    <submittedName>
        <fullName evidence="10">YbaL family putative K(+) efflux transporter</fullName>
    </submittedName>
</protein>
<dbReference type="PROSITE" id="PS51201">
    <property type="entry name" value="RCK_N"/>
    <property type="match status" value="1"/>
</dbReference>
<evidence type="ECO:0000256" key="8">
    <source>
        <dbReference type="SAM" id="Phobius"/>
    </source>
</evidence>
<proteinExistence type="inferred from homology"/>
<evidence type="ECO:0000313" key="11">
    <source>
        <dbReference type="Proteomes" id="UP001597102"/>
    </source>
</evidence>
<dbReference type="SUPFAM" id="SSF51735">
    <property type="entry name" value="NAD(P)-binding Rossmann-fold domains"/>
    <property type="match status" value="1"/>
</dbReference>
<evidence type="ECO:0000256" key="4">
    <source>
        <dbReference type="ARBA" id="ARBA00022692"/>
    </source>
</evidence>
<feature type="transmembrane region" description="Helical" evidence="8">
    <location>
        <begin position="281"/>
        <end position="299"/>
    </location>
</feature>
<evidence type="ECO:0000256" key="5">
    <source>
        <dbReference type="ARBA" id="ARBA00022989"/>
    </source>
</evidence>
<evidence type="ECO:0000256" key="7">
    <source>
        <dbReference type="SAM" id="MobiDB-lite"/>
    </source>
</evidence>
<feature type="transmembrane region" description="Helical" evidence="8">
    <location>
        <begin position="305"/>
        <end position="325"/>
    </location>
</feature>
<dbReference type="Pfam" id="PF00999">
    <property type="entry name" value="Na_H_Exchanger"/>
    <property type="match status" value="1"/>
</dbReference>
<evidence type="ECO:0000256" key="6">
    <source>
        <dbReference type="ARBA" id="ARBA00023136"/>
    </source>
</evidence>